<dbReference type="PANTHER" id="PTHR11079">
    <property type="entry name" value="CYTOSINE DEAMINASE FAMILY MEMBER"/>
    <property type="match status" value="1"/>
</dbReference>
<organism evidence="3 4">
    <name type="scientific">Gelidibacter maritimus</name>
    <dbReference type="NCBI Taxonomy" id="2761487"/>
    <lineage>
        <taxon>Bacteria</taxon>
        <taxon>Pseudomonadati</taxon>
        <taxon>Bacteroidota</taxon>
        <taxon>Flavobacteriia</taxon>
        <taxon>Flavobacteriales</taxon>
        <taxon>Flavobacteriaceae</taxon>
        <taxon>Gelidibacter</taxon>
    </lineage>
</organism>
<feature type="signal peptide" evidence="1">
    <location>
        <begin position="1"/>
        <end position="19"/>
    </location>
</feature>
<dbReference type="InterPro" id="IPR058535">
    <property type="entry name" value="MafB19-deam"/>
</dbReference>
<accession>A0A7W2M8L7</accession>
<dbReference type="PANTHER" id="PTHR11079:SF179">
    <property type="entry name" value="TRNA(ADENINE(34)) DEAMINASE, CHLOROPLASTIC"/>
    <property type="match status" value="1"/>
</dbReference>
<dbReference type="GO" id="GO:0046872">
    <property type="term" value="F:metal ion binding"/>
    <property type="evidence" value="ECO:0007669"/>
    <property type="project" value="UniProtKB-KW"/>
</dbReference>
<reference evidence="3 4" key="1">
    <citation type="submission" date="2020-07" db="EMBL/GenBank/DDBJ databases">
        <title>Bacterium isolated from marine sediment.</title>
        <authorList>
            <person name="Shang D."/>
        </authorList>
    </citation>
    <scope>NUCLEOTIDE SEQUENCE [LARGE SCALE GENOMIC DNA]</scope>
    <source>
        <strain evidence="3 4">F6074</strain>
    </source>
</reference>
<evidence type="ECO:0000313" key="4">
    <source>
        <dbReference type="Proteomes" id="UP000541857"/>
    </source>
</evidence>
<dbReference type="Pfam" id="PF14437">
    <property type="entry name" value="MafB19-deam"/>
    <property type="match status" value="1"/>
</dbReference>
<name>A0A7W2M8L7_9FLAO</name>
<feature type="domain" description="CMP/dCMP-type deaminase" evidence="2">
    <location>
        <begin position="49"/>
        <end position="158"/>
    </location>
</feature>
<evidence type="ECO:0000313" key="3">
    <source>
        <dbReference type="EMBL" id="MBA6154741.1"/>
    </source>
</evidence>
<gene>
    <name evidence="3" type="ORF">H3Z82_18630</name>
</gene>
<keyword evidence="1" id="KW-0732">Signal</keyword>
<dbReference type="AlphaFoldDB" id="A0A7W2M8L7"/>
<dbReference type="InterPro" id="IPR016193">
    <property type="entry name" value="Cytidine_deaminase-like"/>
</dbReference>
<evidence type="ECO:0000256" key="1">
    <source>
        <dbReference type="SAM" id="SignalP"/>
    </source>
</evidence>
<dbReference type="InterPro" id="IPR002125">
    <property type="entry name" value="CMP_dCMP_dom"/>
</dbReference>
<dbReference type="Gene3D" id="3.40.140.10">
    <property type="entry name" value="Cytidine Deaminase, domain 2"/>
    <property type="match status" value="1"/>
</dbReference>
<sequence length="204" mass="22649">MKLLTLTLGLILTSAVVFGQSHSQQIKLTNKTQTMMSQNSTNSDPVYTATDLKFLQRCLMLAEEALDAGDQPFGSILVNADNEIIAEARNRINEKNVLAHPEIELAVWAMENLSLEERREAIMYTTGEHCPMCAGAHGWAEIGSLYFLHSAEQLGTWLSDMGVGPAPIEFVPAKDIMKNAVIKGPGQGEMLKKIKELHQRYYQD</sequence>
<keyword evidence="4" id="KW-1185">Reference proteome</keyword>
<dbReference type="EMBL" id="JACGLT010000025">
    <property type="protein sequence ID" value="MBA6154741.1"/>
    <property type="molecule type" value="Genomic_DNA"/>
</dbReference>
<proteinExistence type="predicted"/>
<feature type="chain" id="PRO_5031088676" evidence="1">
    <location>
        <begin position="20"/>
        <end position="204"/>
    </location>
</feature>
<dbReference type="SUPFAM" id="SSF53927">
    <property type="entry name" value="Cytidine deaminase-like"/>
    <property type="match status" value="1"/>
</dbReference>
<dbReference type="GO" id="GO:0052717">
    <property type="term" value="F:tRNA-specific adenosine-34 deaminase activity"/>
    <property type="evidence" value="ECO:0007669"/>
    <property type="project" value="UniProtKB-EC"/>
</dbReference>
<dbReference type="Proteomes" id="UP000541857">
    <property type="component" value="Unassembled WGS sequence"/>
</dbReference>
<comment type="caution">
    <text evidence="3">The sequence shown here is derived from an EMBL/GenBank/DDBJ whole genome shotgun (WGS) entry which is preliminary data.</text>
</comment>
<evidence type="ECO:0000259" key="2">
    <source>
        <dbReference type="PROSITE" id="PS51747"/>
    </source>
</evidence>
<dbReference type="GO" id="GO:0002100">
    <property type="term" value="P:tRNA wobble adenosine to inosine editing"/>
    <property type="evidence" value="ECO:0007669"/>
    <property type="project" value="InterPro"/>
</dbReference>
<dbReference type="CDD" id="cd01285">
    <property type="entry name" value="nucleoside_deaminase"/>
    <property type="match status" value="1"/>
</dbReference>
<protein>
    <submittedName>
        <fullName evidence="3">Nucleoside deaminase</fullName>
    </submittedName>
</protein>
<dbReference type="PROSITE" id="PS51747">
    <property type="entry name" value="CYT_DCMP_DEAMINASES_2"/>
    <property type="match status" value="1"/>
</dbReference>